<feature type="transmembrane region" description="Helical" evidence="1">
    <location>
        <begin position="101"/>
        <end position="121"/>
    </location>
</feature>
<feature type="transmembrane region" description="Helical" evidence="1">
    <location>
        <begin position="37"/>
        <end position="58"/>
    </location>
</feature>
<feature type="transmembrane region" description="Helical" evidence="1">
    <location>
        <begin position="155"/>
        <end position="176"/>
    </location>
</feature>
<dbReference type="eggNOG" id="COG2194">
    <property type="taxonomic scope" value="Bacteria"/>
</dbReference>
<dbReference type="AlphaFoldDB" id="A0A074LHR7"/>
<comment type="caution">
    <text evidence="2">The sequence shown here is derived from an EMBL/GenBank/DDBJ whole genome shotgun (WGS) entry which is preliminary data.</text>
</comment>
<dbReference type="SMART" id="SM01251">
    <property type="entry name" value="KbaA"/>
    <property type="match status" value="1"/>
</dbReference>
<evidence type="ECO:0000313" key="3">
    <source>
        <dbReference type="Proteomes" id="UP000027931"/>
    </source>
</evidence>
<evidence type="ECO:0008006" key="4">
    <source>
        <dbReference type="Google" id="ProtNLM"/>
    </source>
</evidence>
<dbReference type="OrthoDB" id="2374256at2"/>
<feature type="transmembrane region" description="Helical" evidence="1">
    <location>
        <begin position="130"/>
        <end position="149"/>
    </location>
</feature>
<gene>
    <name evidence="2" type="ORF">EL26_19335</name>
</gene>
<keyword evidence="1" id="KW-0472">Membrane</keyword>
<reference evidence="2 3" key="1">
    <citation type="journal article" date="2013" name="Int. J. Syst. Evol. Microbiol.">
        <title>Tumebacillus flagellatus sp. nov., an alpha-amylase/pullulanase-producing bacterium isolated from cassava wastewater.</title>
        <authorList>
            <person name="Wang Q."/>
            <person name="Xie N."/>
            <person name="Qin Y."/>
            <person name="Shen N."/>
            <person name="Zhu J."/>
            <person name="Mi H."/>
            <person name="Huang R."/>
        </authorList>
    </citation>
    <scope>NUCLEOTIDE SEQUENCE [LARGE SCALE GENOMIC DNA]</scope>
    <source>
        <strain evidence="2 3">GST4</strain>
    </source>
</reference>
<keyword evidence="3" id="KW-1185">Reference proteome</keyword>
<feature type="transmembrane region" description="Helical" evidence="1">
    <location>
        <begin position="70"/>
        <end position="89"/>
    </location>
</feature>
<keyword evidence="1" id="KW-1133">Transmembrane helix</keyword>
<proteinExistence type="predicted"/>
<name>A0A074LHR7_9BACL</name>
<dbReference type="EMBL" id="JMIR01000032">
    <property type="protein sequence ID" value="KEO81771.1"/>
    <property type="molecule type" value="Genomic_DNA"/>
</dbReference>
<dbReference type="InterPro" id="IPR024164">
    <property type="entry name" value="KinB-signalling_activ"/>
</dbReference>
<sequence length="189" mass="21224">MNLRKFFTLFFSTALIGLVLGGITTATGLFHVSPVYGTLLGGFLSATTLMGFWAYLTLNFTMRSFVSFRIWVAIQVFLIGLVIYDMVYFRWLTMAEGEGSLLPYIGYAAWPLAVALVGSFFKGRISGMRSFIPSVFFLYVFTSLEWFVALKSSALIQMTQVGIILLGCNLYILFMYTRLLTKQTPSPAR</sequence>
<dbReference type="RefSeq" id="WP_038092359.1">
    <property type="nucleotide sequence ID" value="NZ_JMIR01000032.1"/>
</dbReference>
<dbReference type="Pfam" id="PF14089">
    <property type="entry name" value="KbaA"/>
    <property type="match status" value="1"/>
</dbReference>
<accession>A0A074LHR7</accession>
<dbReference type="Proteomes" id="UP000027931">
    <property type="component" value="Unassembled WGS sequence"/>
</dbReference>
<keyword evidence="1" id="KW-0812">Transmembrane</keyword>
<evidence type="ECO:0000256" key="1">
    <source>
        <dbReference type="SAM" id="Phobius"/>
    </source>
</evidence>
<protein>
    <recommendedName>
        <fullName evidence="4">KinB signaling pathway activation protein</fullName>
    </recommendedName>
</protein>
<dbReference type="STRING" id="1157490.EL26_19335"/>
<organism evidence="2 3">
    <name type="scientific">Tumebacillus flagellatus</name>
    <dbReference type="NCBI Taxonomy" id="1157490"/>
    <lineage>
        <taxon>Bacteria</taxon>
        <taxon>Bacillati</taxon>
        <taxon>Bacillota</taxon>
        <taxon>Bacilli</taxon>
        <taxon>Bacillales</taxon>
        <taxon>Alicyclobacillaceae</taxon>
        <taxon>Tumebacillus</taxon>
    </lineage>
</organism>
<evidence type="ECO:0000313" key="2">
    <source>
        <dbReference type="EMBL" id="KEO81771.1"/>
    </source>
</evidence>
<dbReference type="GO" id="GO:0045881">
    <property type="term" value="P:positive regulation of sporulation resulting in formation of a cellular spore"/>
    <property type="evidence" value="ECO:0007669"/>
    <property type="project" value="InterPro"/>
</dbReference>